<accession>A0A6A5UCW3</accession>
<dbReference type="Pfam" id="PF08659">
    <property type="entry name" value="KR"/>
    <property type="match status" value="1"/>
</dbReference>
<keyword evidence="5" id="KW-1185">Reference proteome</keyword>
<proteinExistence type="predicted"/>
<dbReference type="GO" id="GO:0031177">
    <property type="term" value="F:phosphopantetheine binding"/>
    <property type="evidence" value="ECO:0007669"/>
    <property type="project" value="InterPro"/>
</dbReference>
<organism evidence="4 5">
    <name type="scientific">Byssothecium circinans</name>
    <dbReference type="NCBI Taxonomy" id="147558"/>
    <lineage>
        <taxon>Eukaryota</taxon>
        <taxon>Fungi</taxon>
        <taxon>Dikarya</taxon>
        <taxon>Ascomycota</taxon>
        <taxon>Pezizomycotina</taxon>
        <taxon>Dothideomycetes</taxon>
        <taxon>Pleosporomycetidae</taxon>
        <taxon>Pleosporales</taxon>
        <taxon>Massarineae</taxon>
        <taxon>Massarinaceae</taxon>
        <taxon>Byssothecium</taxon>
    </lineage>
</organism>
<gene>
    <name evidence="4" type="ORF">CC80DRAFT_588507</name>
</gene>
<dbReference type="InterPro" id="IPR020843">
    <property type="entry name" value="ER"/>
</dbReference>
<keyword evidence="1" id="KW-0596">Phosphopantetheine</keyword>
<dbReference type="InterPro" id="IPR020806">
    <property type="entry name" value="PKS_PP-bd"/>
</dbReference>
<dbReference type="Proteomes" id="UP000800035">
    <property type="component" value="Unassembled WGS sequence"/>
</dbReference>
<name>A0A6A5UCW3_9PLEO</name>
<evidence type="ECO:0000256" key="1">
    <source>
        <dbReference type="ARBA" id="ARBA00022450"/>
    </source>
</evidence>
<dbReference type="PROSITE" id="PS00012">
    <property type="entry name" value="PHOSPHOPANTETHEINE"/>
    <property type="match status" value="1"/>
</dbReference>
<dbReference type="Gene3D" id="1.10.1200.10">
    <property type="entry name" value="ACP-like"/>
    <property type="match status" value="1"/>
</dbReference>
<dbReference type="SMART" id="SM00823">
    <property type="entry name" value="PKS_PP"/>
    <property type="match status" value="1"/>
</dbReference>
<protein>
    <submittedName>
        <fullName evidence="4">KR-domain-containing protein</fullName>
    </submittedName>
</protein>
<dbReference type="InterPro" id="IPR036736">
    <property type="entry name" value="ACP-like_sf"/>
</dbReference>
<dbReference type="SMART" id="SM00829">
    <property type="entry name" value="PKS_ER"/>
    <property type="match status" value="1"/>
</dbReference>
<dbReference type="AlphaFoldDB" id="A0A6A5UCW3"/>
<dbReference type="EMBL" id="ML976978">
    <property type="protein sequence ID" value="KAF1963033.1"/>
    <property type="molecule type" value="Genomic_DNA"/>
</dbReference>
<dbReference type="PANTHER" id="PTHR43775">
    <property type="entry name" value="FATTY ACID SYNTHASE"/>
    <property type="match status" value="1"/>
</dbReference>
<dbReference type="PROSITE" id="PS50075">
    <property type="entry name" value="CARRIER"/>
    <property type="match status" value="1"/>
</dbReference>
<dbReference type="InterPro" id="IPR036291">
    <property type="entry name" value="NAD(P)-bd_dom_sf"/>
</dbReference>
<dbReference type="Pfam" id="PF00550">
    <property type="entry name" value="PP-binding"/>
    <property type="match status" value="1"/>
</dbReference>
<dbReference type="InterPro" id="IPR006162">
    <property type="entry name" value="Ppantetheine_attach_site"/>
</dbReference>
<dbReference type="GO" id="GO:0016491">
    <property type="term" value="F:oxidoreductase activity"/>
    <property type="evidence" value="ECO:0007669"/>
    <property type="project" value="InterPro"/>
</dbReference>
<reference evidence="4" key="1">
    <citation type="journal article" date="2020" name="Stud. Mycol.">
        <title>101 Dothideomycetes genomes: a test case for predicting lifestyles and emergence of pathogens.</title>
        <authorList>
            <person name="Haridas S."/>
            <person name="Albert R."/>
            <person name="Binder M."/>
            <person name="Bloem J."/>
            <person name="Labutti K."/>
            <person name="Salamov A."/>
            <person name="Andreopoulos B."/>
            <person name="Baker S."/>
            <person name="Barry K."/>
            <person name="Bills G."/>
            <person name="Bluhm B."/>
            <person name="Cannon C."/>
            <person name="Castanera R."/>
            <person name="Culley D."/>
            <person name="Daum C."/>
            <person name="Ezra D."/>
            <person name="Gonzalez J."/>
            <person name="Henrissat B."/>
            <person name="Kuo A."/>
            <person name="Liang C."/>
            <person name="Lipzen A."/>
            <person name="Lutzoni F."/>
            <person name="Magnuson J."/>
            <person name="Mondo S."/>
            <person name="Nolan M."/>
            <person name="Ohm R."/>
            <person name="Pangilinan J."/>
            <person name="Park H.-J."/>
            <person name="Ramirez L."/>
            <person name="Alfaro M."/>
            <person name="Sun H."/>
            <person name="Tritt A."/>
            <person name="Yoshinaga Y."/>
            <person name="Zwiers L.-H."/>
            <person name="Turgeon B."/>
            <person name="Goodwin S."/>
            <person name="Spatafora J."/>
            <person name="Crous P."/>
            <person name="Grigoriev I."/>
        </authorList>
    </citation>
    <scope>NUCLEOTIDE SEQUENCE</scope>
    <source>
        <strain evidence="4">CBS 675.92</strain>
    </source>
</reference>
<dbReference type="GO" id="GO:0044550">
    <property type="term" value="P:secondary metabolite biosynthetic process"/>
    <property type="evidence" value="ECO:0007669"/>
    <property type="project" value="TreeGrafter"/>
</dbReference>
<dbReference type="PANTHER" id="PTHR43775:SF29">
    <property type="entry name" value="ASPERFURANONE POLYKETIDE SYNTHASE AFOG-RELATED"/>
    <property type="match status" value="1"/>
</dbReference>
<dbReference type="SUPFAM" id="SSF47336">
    <property type="entry name" value="ACP-like"/>
    <property type="match status" value="1"/>
</dbReference>
<dbReference type="InterPro" id="IPR057326">
    <property type="entry name" value="KR_dom"/>
</dbReference>
<dbReference type="InterPro" id="IPR050091">
    <property type="entry name" value="PKS_NRPS_Biosynth_Enz"/>
</dbReference>
<dbReference type="Gene3D" id="3.40.50.720">
    <property type="entry name" value="NAD(P)-binding Rossmann-like Domain"/>
    <property type="match status" value="1"/>
</dbReference>
<dbReference type="InterPro" id="IPR013968">
    <property type="entry name" value="PKS_KR"/>
</dbReference>
<dbReference type="InterPro" id="IPR009081">
    <property type="entry name" value="PP-bd_ACP"/>
</dbReference>
<feature type="domain" description="Carrier" evidence="3">
    <location>
        <begin position="253"/>
        <end position="333"/>
    </location>
</feature>
<evidence type="ECO:0000259" key="3">
    <source>
        <dbReference type="PROSITE" id="PS50075"/>
    </source>
</evidence>
<dbReference type="GO" id="GO:0004312">
    <property type="term" value="F:fatty acid synthase activity"/>
    <property type="evidence" value="ECO:0007669"/>
    <property type="project" value="TreeGrafter"/>
</dbReference>
<dbReference type="SUPFAM" id="SSF51735">
    <property type="entry name" value="NAD(P)-binding Rossmann-fold domains"/>
    <property type="match status" value="1"/>
</dbReference>
<dbReference type="GO" id="GO:0006633">
    <property type="term" value="P:fatty acid biosynthetic process"/>
    <property type="evidence" value="ECO:0007669"/>
    <property type="project" value="TreeGrafter"/>
</dbReference>
<dbReference type="OrthoDB" id="5334845at2759"/>
<sequence>MTLGTPGLLYTLHWIEDVAYYEGLADDEVEIKVDVIWLNLKDFLLALGRVDGTTFALECAGVLTRAGITVNLDPGDRVTLPSIDDSSNPKTLGSWNLHDLLPQQLDFFVLLSSIAGVVGSAGQANYAAGNTYTDALARYRVTHGQRAVSLDLGAMLDHGDLSENSSLRDRLLAGGLLAGIAPSQMSGLLGYYCDPKRGLLSVEDCQVAVGITSPSKLRNKTQQSPSLSINLPFYSHMLGSGDKGDEFQSDGTSATKYRVQFLAPDSITKTREVVRKRCDVDTGRPMHDFGVDSLMAMELRTWFSREFAANVPIFEILGEGTLGALGVSVALKSDLWKVKSVEEDP</sequence>
<evidence type="ECO:0000256" key="2">
    <source>
        <dbReference type="ARBA" id="ARBA00022553"/>
    </source>
</evidence>
<dbReference type="SMART" id="SM00822">
    <property type="entry name" value="PKS_KR"/>
    <property type="match status" value="1"/>
</dbReference>
<evidence type="ECO:0000313" key="5">
    <source>
        <dbReference type="Proteomes" id="UP000800035"/>
    </source>
</evidence>
<keyword evidence="2" id="KW-0597">Phosphoprotein</keyword>
<evidence type="ECO:0000313" key="4">
    <source>
        <dbReference type="EMBL" id="KAF1963033.1"/>
    </source>
</evidence>